<evidence type="ECO:0000313" key="2">
    <source>
        <dbReference type="EMBL" id="CAB4308553.1"/>
    </source>
</evidence>
<feature type="compositionally biased region" description="Low complexity" evidence="1">
    <location>
        <begin position="22"/>
        <end position="37"/>
    </location>
</feature>
<protein>
    <submittedName>
        <fullName evidence="2">Uncharacterized protein</fullName>
    </submittedName>
</protein>
<reference evidence="3" key="1">
    <citation type="journal article" date="2020" name="Genome Biol.">
        <title>Gamete binning: chromosome-level and haplotype-resolved genome assembly enabled by high-throughput single-cell sequencing of gamete genomes.</title>
        <authorList>
            <person name="Campoy J.A."/>
            <person name="Sun H."/>
            <person name="Goel M."/>
            <person name="Jiao W.-B."/>
            <person name="Folz-Donahue K."/>
            <person name="Wang N."/>
            <person name="Rubio M."/>
            <person name="Liu C."/>
            <person name="Kukat C."/>
            <person name="Ruiz D."/>
            <person name="Huettel B."/>
            <person name="Schneeberger K."/>
        </authorList>
    </citation>
    <scope>NUCLEOTIDE SEQUENCE [LARGE SCALE GENOMIC DNA]</scope>
    <source>
        <strain evidence="3">cv. Rojo Pasion</strain>
    </source>
</reference>
<name>A0A6J5X7L5_PRUAR</name>
<gene>
    <name evidence="2" type="ORF">ORAREDHAP_LOCUS28105</name>
</gene>
<accession>A0A6J5X7L5</accession>
<proteinExistence type="predicted"/>
<dbReference type="AlphaFoldDB" id="A0A6J5X7L5"/>
<organism evidence="2 3">
    <name type="scientific">Prunus armeniaca</name>
    <name type="common">Apricot</name>
    <name type="synonym">Armeniaca vulgaris</name>
    <dbReference type="NCBI Taxonomy" id="36596"/>
    <lineage>
        <taxon>Eukaryota</taxon>
        <taxon>Viridiplantae</taxon>
        <taxon>Streptophyta</taxon>
        <taxon>Embryophyta</taxon>
        <taxon>Tracheophyta</taxon>
        <taxon>Spermatophyta</taxon>
        <taxon>Magnoliopsida</taxon>
        <taxon>eudicotyledons</taxon>
        <taxon>Gunneridae</taxon>
        <taxon>Pentapetalae</taxon>
        <taxon>rosids</taxon>
        <taxon>fabids</taxon>
        <taxon>Rosales</taxon>
        <taxon>Rosaceae</taxon>
        <taxon>Amygdaloideae</taxon>
        <taxon>Amygdaleae</taxon>
        <taxon>Prunus</taxon>
    </lineage>
</organism>
<keyword evidence="3" id="KW-1185">Reference proteome</keyword>
<evidence type="ECO:0000313" key="3">
    <source>
        <dbReference type="Proteomes" id="UP000507245"/>
    </source>
</evidence>
<feature type="region of interest" description="Disordered" evidence="1">
    <location>
        <begin position="1"/>
        <end position="37"/>
    </location>
</feature>
<sequence>MSCEGRGTRGRGAAIVNGGVDTSSANASGTTTASGTVGVKGKGVVRGRCVVSEQQTQATPKFNGAMVATSEKRSPCLPSHRKPIYFADSQPAQGSSS</sequence>
<feature type="region of interest" description="Disordered" evidence="1">
    <location>
        <begin position="73"/>
        <end position="97"/>
    </location>
</feature>
<evidence type="ECO:0000256" key="1">
    <source>
        <dbReference type="SAM" id="MobiDB-lite"/>
    </source>
</evidence>
<dbReference type="EMBL" id="CAEKKB010000004">
    <property type="protein sequence ID" value="CAB4308553.1"/>
    <property type="molecule type" value="Genomic_DNA"/>
</dbReference>
<dbReference type="Proteomes" id="UP000507245">
    <property type="component" value="Unassembled WGS sequence"/>
</dbReference>